<gene>
    <name evidence="3" type="ORF">FEN17_26995</name>
</gene>
<organism evidence="3 4">
    <name type="scientific">Dyadobacter luticola</name>
    <dbReference type="NCBI Taxonomy" id="1979387"/>
    <lineage>
        <taxon>Bacteria</taxon>
        <taxon>Pseudomonadati</taxon>
        <taxon>Bacteroidota</taxon>
        <taxon>Cytophagia</taxon>
        <taxon>Cytophagales</taxon>
        <taxon>Spirosomataceae</taxon>
        <taxon>Dyadobacter</taxon>
    </lineage>
</organism>
<accession>A0A5R9KLZ4</accession>
<dbReference type="RefSeq" id="WP_138368553.1">
    <property type="nucleotide sequence ID" value="NZ_VCEJ01000012.1"/>
</dbReference>
<feature type="domain" description="Stress-response A/B barrel" evidence="2">
    <location>
        <begin position="21"/>
        <end position="115"/>
    </location>
</feature>
<dbReference type="PROSITE" id="PS51502">
    <property type="entry name" value="S_R_A_B_BARREL"/>
    <property type="match status" value="1"/>
</dbReference>
<comment type="subunit">
    <text evidence="1">Homodimer.</text>
</comment>
<dbReference type="OrthoDB" id="9816070at2"/>
<dbReference type="AlphaFoldDB" id="A0A5R9KLZ4"/>
<protein>
    <submittedName>
        <fullName evidence="3">Dabb family protein</fullName>
    </submittedName>
</protein>
<evidence type="ECO:0000256" key="1">
    <source>
        <dbReference type="ARBA" id="ARBA00011738"/>
    </source>
</evidence>
<evidence type="ECO:0000259" key="2">
    <source>
        <dbReference type="PROSITE" id="PS51502"/>
    </source>
</evidence>
<dbReference type="SMART" id="SM00886">
    <property type="entry name" value="Dabb"/>
    <property type="match status" value="1"/>
</dbReference>
<dbReference type="PANTHER" id="PTHR33178:SF10">
    <property type="entry name" value="STRESS-RESPONSE A_B BARREL DOMAIN-CONTAINING PROTEIN"/>
    <property type="match status" value="1"/>
</dbReference>
<dbReference type="InterPro" id="IPR013097">
    <property type="entry name" value="Dabb"/>
</dbReference>
<evidence type="ECO:0000313" key="3">
    <source>
        <dbReference type="EMBL" id="TLU97237.1"/>
    </source>
</evidence>
<dbReference type="InterPro" id="IPR011008">
    <property type="entry name" value="Dimeric_a/b-barrel"/>
</dbReference>
<name>A0A5R9KLZ4_9BACT</name>
<dbReference type="SUPFAM" id="SSF54909">
    <property type="entry name" value="Dimeric alpha+beta barrel"/>
    <property type="match status" value="1"/>
</dbReference>
<dbReference type="InterPro" id="IPR044662">
    <property type="entry name" value="HS1/DABB1-like"/>
</dbReference>
<dbReference type="Proteomes" id="UP000306402">
    <property type="component" value="Unassembled WGS sequence"/>
</dbReference>
<sequence length="119" mass="13433">MLLFGSMAFVSPEKPAAKKMLRHVVLFKFKDSATPAQVKEVEAAFRALPSKIKEIKSLEWGTNNSPEGLAQGFTHCFFVTFDSEEARAVYLPHPDHKAFGKVLSPYLDKVLVVDYWTQE</sequence>
<dbReference type="Gene3D" id="3.30.70.100">
    <property type="match status" value="1"/>
</dbReference>
<evidence type="ECO:0000313" key="4">
    <source>
        <dbReference type="Proteomes" id="UP000306402"/>
    </source>
</evidence>
<proteinExistence type="predicted"/>
<dbReference type="PANTHER" id="PTHR33178">
    <property type="match status" value="1"/>
</dbReference>
<keyword evidence="4" id="KW-1185">Reference proteome</keyword>
<dbReference type="Pfam" id="PF07876">
    <property type="entry name" value="Dabb"/>
    <property type="match status" value="1"/>
</dbReference>
<comment type="caution">
    <text evidence="3">The sequence shown here is derived from an EMBL/GenBank/DDBJ whole genome shotgun (WGS) entry which is preliminary data.</text>
</comment>
<reference evidence="3 4" key="1">
    <citation type="submission" date="2019-05" db="EMBL/GenBank/DDBJ databases">
        <authorList>
            <person name="Qu J.-H."/>
        </authorList>
    </citation>
    <scope>NUCLEOTIDE SEQUENCE [LARGE SCALE GENOMIC DNA]</scope>
    <source>
        <strain evidence="3 4">T17</strain>
    </source>
</reference>
<dbReference type="EMBL" id="VCEJ01000012">
    <property type="protein sequence ID" value="TLU97237.1"/>
    <property type="molecule type" value="Genomic_DNA"/>
</dbReference>